<evidence type="ECO:0000313" key="2">
    <source>
        <dbReference type="Proteomes" id="UP000198878"/>
    </source>
</evidence>
<dbReference type="EMBL" id="FNUJ01000002">
    <property type="protein sequence ID" value="SEF24104.1"/>
    <property type="molecule type" value="Genomic_DNA"/>
</dbReference>
<gene>
    <name evidence="1" type="ORF">SAMN05421837_102570</name>
</gene>
<evidence type="ECO:0008006" key="3">
    <source>
        <dbReference type="Google" id="ProtNLM"/>
    </source>
</evidence>
<proteinExistence type="predicted"/>
<dbReference type="Proteomes" id="UP000198878">
    <property type="component" value="Unassembled WGS sequence"/>
</dbReference>
<dbReference type="AlphaFoldDB" id="A0A1H5QE25"/>
<dbReference type="STRING" id="218821.SAMN05421837_102570"/>
<protein>
    <recommendedName>
        <fullName evidence="3">Capsular polysaccharide biosynthesis protein</fullName>
    </recommendedName>
</protein>
<dbReference type="RefSeq" id="WP_244180124.1">
    <property type="nucleotide sequence ID" value="NZ_FNUJ01000002.1"/>
</dbReference>
<accession>A0A1H5QE25</accession>
<organism evidence="1 2">
    <name type="scientific">Amycolatopsis pretoriensis</name>
    <dbReference type="NCBI Taxonomy" id="218821"/>
    <lineage>
        <taxon>Bacteria</taxon>
        <taxon>Bacillati</taxon>
        <taxon>Actinomycetota</taxon>
        <taxon>Actinomycetes</taxon>
        <taxon>Pseudonocardiales</taxon>
        <taxon>Pseudonocardiaceae</taxon>
        <taxon>Amycolatopsis</taxon>
    </lineage>
</organism>
<reference evidence="2" key="1">
    <citation type="submission" date="2016-10" db="EMBL/GenBank/DDBJ databases">
        <authorList>
            <person name="Varghese N."/>
            <person name="Submissions S."/>
        </authorList>
    </citation>
    <scope>NUCLEOTIDE SEQUENCE [LARGE SCALE GENOMIC DNA]</scope>
    <source>
        <strain evidence="2">DSM 44654</strain>
    </source>
</reference>
<keyword evidence="2" id="KW-1185">Reference proteome</keyword>
<evidence type="ECO:0000313" key="1">
    <source>
        <dbReference type="EMBL" id="SEF24104.1"/>
    </source>
</evidence>
<sequence length="284" mass="28092">MKELVSRTAALSVAVALLTGALVLVVGLARGDEYQGRVSLLATPAGDTAQYGEVVSLTLPALVELARSPSVLRAAAPVSGYAPDELGEHVSVELVPASGLARLSVRAASAEQAGAAATALGKAMIDADLLAPAGKLRTLDPRPEVVAVAPDTALVLGLALVAAVAAGLATAAVRRLTPGGGPGPVRRALAAAGIHRPVAVLRADDPAVADRLAVLGEAGGRPVRVLPVRPDLAETAAKLAAGLPEGDDDGVSVVAVTAGRRQDELTAAVGVLPTGAVLVAVVLA</sequence>
<name>A0A1H5QE25_9PSEU</name>